<dbReference type="Gene3D" id="3.10.110.10">
    <property type="entry name" value="Ubiquitin Conjugating Enzyme"/>
    <property type="match status" value="1"/>
</dbReference>
<dbReference type="SMART" id="SM00212">
    <property type="entry name" value="UBCc"/>
    <property type="match status" value="1"/>
</dbReference>
<gene>
    <name evidence="4" type="ORF">K493DRAFT_100859</name>
</gene>
<feature type="domain" description="UBC core" evidence="3">
    <location>
        <begin position="10"/>
        <end position="156"/>
    </location>
</feature>
<evidence type="ECO:0000313" key="5">
    <source>
        <dbReference type="Proteomes" id="UP000193498"/>
    </source>
</evidence>
<dbReference type="Pfam" id="PF00179">
    <property type="entry name" value="UQ_con"/>
    <property type="match status" value="1"/>
</dbReference>
<keyword evidence="5" id="KW-1185">Reference proteome</keyword>
<dbReference type="InterPro" id="IPR000608">
    <property type="entry name" value="UBC"/>
</dbReference>
<feature type="region of interest" description="Disordered" evidence="2">
    <location>
        <begin position="163"/>
        <end position="188"/>
    </location>
</feature>
<dbReference type="InterPro" id="IPR050113">
    <property type="entry name" value="Ub_conjugating_enzyme"/>
</dbReference>
<dbReference type="AlphaFoldDB" id="A0A1Y1YRQ3"/>
<dbReference type="SUPFAM" id="SSF54495">
    <property type="entry name" value="UBC-like"/>
    <property type="match status" value="1"/>
</dbReference>
<reference evidence="4 5" key="1">
    <citation type="submission" date="2016-07" db="EMBL/GenBank/DDBJ databases">
        <title>Pervasive Adenine N6-methylation of Active Genes in Fungi.</title>
        <authorList>
            <consortium name="DOE Joint Genome Institute"/>
            <person name="Mondo S.J."/>
            <person name="Dannebaum R.O."/>
            <person name="Kuo R.C."/>
            <person name="Labutti K."/>
            <person name="Haridas S."/>
            <person name="Kuo A."/>
            <person name="Salamov A."/>
            <person name="Ahrendt S.R."/>
            <person name="Lipzen A."/>
            <person name="Sullivan W."/>
            <person name="Andreopoulos W.B."/>
            <person name="Clum A."/>
            <person name="Lindquist E."/>
            <person name="Daum C."/>
            <person name="Ramamoorthy G.K."/>
            <person name="Gryganskyi A."/>
            <person name="Culley D."/>
            <person name="Magnuson J.K."/>
            <person name="James T.Y."/>
            <person name="O'Malley M.A."/>
            <person name="Stajich J.E."/>
            <person name="Spatafora J.W."/>
            <person name="Visel A."/>
            <person name="Grigoriev I.V."/>
        </authorList>
    </citation>
    <scope>NUCLEOTIDE SEQUENCE [LARGE SCALE GENOMIC DNA]</scope>
    <source>
        <strain evidence="4 5">CBS 931.73</strain>
    </source>
</reference>
<dbReference type="CDD" id="cd23804">
    <property type="entry name" value="UBCc_UBE2S"/>
    <property type="match status" value="1"/>
</dbReference>
<protein>
    <submittedName>
        <fullName evidence="4">Ubiquitin-conjugating enzyme E2s</fullName>
    </submittedName>
</protein>
<evidence type="ECO:0000259" key="3">
    <source>
        <dbReference type="PROSITE" id="PS50127"/>
    </source>
</evidence>
<accession>A0A1Y1YRQ3</accession>
<comment type="caution">
    <text evidence="4">The sequence shown here is derived from an EMBL/GenBank/DDBJ whole genome shotgun (WGS) entry which is preliminary data.</text>
</comment>
<evidence type="ECO:0000256" key="2">
    <source>
        <dbReference type="SAM" id="MobiDB-lite"/>
    </source>
</evidence>
<evidence type="ECO:0000256" key="1">
    <source>
        <dbReference type="ARBA" id="ARBA00022786"/>
    </source>
</evidence>
<name>A0A1Y1YRQ3_9FUNG</name>
<dbReference type="InParanoid" id="A0A1Y1YRQ3"/>
<dbReference type="InterPro" id="IPR016135">
    <property type="entry name" value="UBQ-conjugating_enzyme/RWD"/>
</dbReference>
<dbReference type="PANTHER" id="PTHR24067">
    <property type="entry name" value="UBIQUITIN-CONJUGATING ENZYME E2"/>
    <property type="match status" value="1"/>
</dbReference>
<proteinExistence type="predicted"/>
<feature type="compositionally biased region" description="Basic and acidic residues" evidence="2">
    <location>
        <begin position="170"/>
        <end position="179"/>
    </location>
</feature>
<dbReference type="STRING" id="1314790.A0A1Y1YRQ3"/>
<dbReference type="Proteomes" id="UP000193498">
    <property type="component" value="Unassembled WGS sequence"/>
</dbReference>
<sequence>MPVEETHSPDAVRQIIRELHYLYVHPIQDVRIIINENNLFDLQAWIYGSTGTPYANGAFRVKLAFTNEFPRVPPKCYFLTKIFHPNISLTGEVCGSTLNHGWHPDLGISHVLMTLRSLLIQPNLESVMNEEAGELFLDNYEDYAKRAKIMTEFYACRTSYSEEGVGSRKRGGEAKEKRWEKKRAIKRL</sequence>
<dbReference type="EMBL" id="MCFE01000079">
    <property type="protein sequence ID" value="ORY00712.1"/>
    <property type="molecule type" value="Genomic_DNA"/>
</dbReference>
<dbReference type="PROSITE" id="PS50127">
    <property type="entry name" value="UBC_2"/>
    <property type="match status" value="1"/>
</dbReference>
<dbReference type="OrthoDB" id="10069349at2759"/>
<organism evidence="4 5">
    <name type="scientific">Basidiobolus meristosporus CBS 931.73</name>
    <dbReference type="NCBI Taxonomy" id="1314790"/>
    <lineage>
        <taxon>Eukaryota</taxon>
        <taxon>Fungi</taxon>
        <taxon>Fungi incertae sedis</taxon>
        <taxon>Zoopagomycota</taxon>
        <taxon>Entomophthoromycotina</taxon>
        <taxon>Basidiobolomycetes</taxon>
        <taxon>Basidiobolales</taxon>
        <taxon>Basidiobolaceae</taxon>
        <taxon>Basidiobolus</taxon>
    </lineage>
</organism>
<keyword evidence="1" id="KW-0833">Ubl conjugation pathway</keyword>
<evidence type="ECO:0000313" key="4">
    <source>
        <dbReference type="EMBL" id="ORY00712.1"/>
    </source>
</evidence>